<evidence type="ECO:0000256" key="2">
    <source>
        <dbReference type="SAM" id="Phobius"/>
    </source>
</evidence>
<dbReference type="PANTHER" id="PTHR40465">
    <property type="entry name" value="CHROMOSOME 1, WHOLE GENOME SHOTGUN SEQUENCE"/>
    <property type="match status" value="1"/>
</dbReference>
<dbReference type="AlphaFoldDB" id="A0A4Q9MYP3"/>
<reference evidence="4" key="1">
    <citation type="submission" date="2019-01" db="EMBL/GenBank/DDBJ databases">
        <title>Draft genome sequences of three monokaryotic isolates of the white-rot basidiomycete fungus Dichomitus squalens.</title>
        <authorList>
            <consortium name="DOE Joint Genome Institute"/>
            <person name="Lopez S.C."/>
            <person name="Andreopoulos B."/>
            <person name="Pangilinan J."/>
            <person name="Lipzen A."/>
            <person name="Riley R."/>
            <person name="Ahrendt S."/>
            <person name="Ng V."/>
            <person name="Barry K."/>
            <person name="Daum C."/>
            <person name="Grigoriev I.V."/>
            <person name="Hilden K.S."/>
            <person name="Makela M.R."/>
            <person name="de Vries R.P."/>
        </authorList>
    </citation>
    <scope>NUCLEOTIDE SEQUENCE [LARGE SCALE GENOMIC DNA]</scope>
    <source>
        <strain evidence="4">OM18370.1</strain>
    </source>
</reference>
<name>A0A4Q9MYP3_9APHY</name>
<organism evidence="4">
    <name type="scientific">Dichomitus squalens</name>
    <dbReference type="NCBI Taxonomy" id="114155"/>
    <lineage>
        <taxon>Eukaryota</taxon>
        <taxon>Fungi</taxon>
        <taxon>Dikarya</taxon>
        <taxon>Basidiomycota</taxon>
        <taxon>Agaricomycotina</taxon>
        <taxon>Agaricomycetes</taxon>
        <taxon>Polyporales</taxon>
        <taxon>Polyporaceae</taxon>
        <taxon>Dichomitus</taxon>
    </lineage>
</organism>
<feature type="transmembrane region" description="Helical" evidence="2">
    <location>
        <begin position="198"/>
        <end position="222"/>
    </location>
</feature>
<keyword evidence="2" id="KW-1133">Transmembrane helix</keyword>
<keyword evidence="2" id="KW-0472">Membrane</keyword>
<dbReference type="Proteomes" id="UP000292957">
    <property type="component" value="Unassembled WGS sequence"/>
</dbReference>
<dbReference type="EMBL" id="ML143394">
    <property type="protein sequence ID" value="TBU32647.1"/>
    <property type="molecule type" value="Genomic_DNA"/>
</dbReference>
<dbReference type="InterPro" id="IPR045339">
    <property type="entry name" value="DUF6534"/>
</dbReference>
<feature type="transmembrane region" description="Helical" evidence="2">
    <location>
        <begin position="160"/>
        <end position="182"/>
    </location>
</feature>
<accession>A0A4Q9MYP3</accession>
<feature type="transmembrane region" description="Helical" evidence="2">
    <location>
        <begin position="12"/>
        <end position="37"/>
    </location>
</feature>
<sequence>MASGRLELDLSMGMLLIGLAATASLFGVTFSQAMWYYRRYPRDRKFLQLLVTTVWGMDALSLVLYSSSLWDYLVRKNLHYFGGLSIPWMSNAQIVVNAIAIAIIQSFYTYRIWTLTRQKVLTGILLAFVSADFALGLLLFFKSINTQSLADYIRLTPFDIAMSCTTATTDIILCGTLVTLLARSRTGSAGSDRLINRLLFYTINTGLVTSMCALTSLITVLVLPEASVYVLFYYIGARMYTVSLLATLNARENLRIQAEQLGDASIPRLTRTSNSVSRRSVRAVVDAMSPSKEIVVAIQRDTTVTFEERSEEDLHDARRRGPYRYQSQSPTEPRSPKLVALLTNNSTLSPPKRRDSIGTSSLPDSQLASSSSSGSGTRVQAPSDWS</sequence>
<evidence type="ECO:0000313" key="4">
    <source>
        <dbReference type="EMBL" id="TBU32647.1"/>
    </source>
</evidence>
<feature type="compositionally biased region" description="Polar residues" evidence="1">
    <location>
        <begin position="376"/>
        <end position="386"/>
    </location>
</feature>
<feature type="transmembrane region" description="Helical" evidence="2">
    <location>
        <begin position="228"/>
        <end position="248"/>
    </location>
</feature>
<feature type="transmembrane region" description="Helical" evidence="2">
    <location>
        <begin position="49"/>
        <end position="68"/>
    </location>
</feature>
<proteinExistence type="predicted"/>
<dbReference type="OrthoDB" id="2755316at2759"/>
<evidence type="ECO:0000256" key="1">
    <source>
        <dbReference type="SAM" id="MobiDB-lite"/>
    </source>
</evidence>
<gene>
    <name evidence="4" type="ORF">BD311DRAFT_794820</name>
</gene>
<evidence type="ECO:0000259" key="3">
    <source>
        <dbReference type="Pfam" id="PF20152"/>
    </source>
</evidence>
<protein>
    <recommendedName>
        <fullName evidence="3">DUF6534 domain-containing protein</fullName>
    </recommendedName>
</protein>
<dbReference type="Pfam" id="PF20152">
    <property type="entry name" value="DUF6534"/>
    <property type="match status" value="1"/>
</dbReference>
<keyword evidence="2" id="KW-0812">Transmembrane</keyword>
<feature type="domain" description="DUF6534" evidence="3">
    <location>
        <begin position="167"/>
        <end position="252"/>
    </location>
</feature>
<feature type="region of interest" description="Disordered" evidence="1">
    <location>
        <begin position="306"/>
        <end position="386"/>
    </location>
</feature>
<dbReference type="PANTHER" id="PTHR40465:SF1">
    <property type="entry name" value="DUF6534 DOMAIN-CONTAINING PROTEIN"/>
    <property type="match status" value="1"/>
</dbReference>
<feature type="transmembrane region" description="Helical" evidence="2">
    <location>
        <begin position="88"/>
        <end position="108"/>
    </location>
</feature>
<feature type="transmembrane region" description="Helical" evidence="2">
    <location>
        <begin position="120"/>
        <end position="140"/>
    </location>
</feature>
<feature type="compositionally biased region" description="Low complexity" evidence="1">
    <location>
        <begin position="360"/>
        <end position="375"/>
    </location>
</feature>